<name>A0ABQ1EEI8_9CLOT</name>
<evidence type="ECO:0000313" key="1">
    <source>
        <dbReference type="EMBL" id="GFZ32943.1"/>
    </source>
</evidence>
<gene>
    <name evidence="1" type="ORF">CSC2_34690</name>
</gene>
<dbReference type="EMBL" id="BMBA01000004">
    <property type="protein sequence ID" value="GFZ32943.1"/>
    <property type="molecule type" value="Genomic_DNA"/>
</dbReference>
<dbReference type="Proteomes" id="UP000663802">
    <property type="component" value="Unassembled WGS sequence"/>
</dbReference>
<proteinExistence type="predicted"/>
<comment type="caution">
    <text evidence="1">The sequence shown here is derived from an EMBL/GenBank/DDBJ whole genome shotgun (WGS) entry which is preliminary data.</text>
</comment>
<dbReference type="Gene3D" id="3.40.630.30">
    <property type="match status" value="1"/>
</dbReference>
<accession>A0ABQ1EEI8</accession>
<sequence length="43" mass="5221">MFTFEVNQKAQKFYENNGFEIIGKRNDNEENLNDIKYEWVCSN</sequence>
<evidence type="ECO:0000313" key="2">
    <source>
        <dbReference type="Proteomes" id="UP000663802"/>
    </source>
</evidence>
<dbReference type="SUPFAM" id="SSF55729">
    <property type="entry name" value="Acyl-CoA N-acyltransferases (Nat)"/>
    <property type="match status" value="1"/>
</dbReference>
<keyword evidence="2" id="KW-1185">Reference proteome</keyword>
<dbReference type="RefSeq" id="WP_284692008.1">
    <property type="nucleotide sequence ID" value="NZ_BMBA01000004.1"/>
</dbReference>
<evidence type="ECO:0008006" key="3">
    <source>
        <dbReference type="Google" id="ProtNLM"/>
    </source>
</evidence>
<dbReference type="InterPro" id="IPR016181">
    <property type="entry name" value="Acyl_CoA_acyltransferase"/>
</dbReference>
<protein>
    <recommendedName>
        <fullName evidence="3">GNAT family N-acetyltransferase</fullName>
    </recommendedName>
</protein>
<organism evidence="1 2">
    <name type="scientific">Clostridium zeae</name>
    <dbReference type="NCBI Taxonomy" id="2759022"/>
    <lineage>
        <taxon>Bacteria</taxon>
        <taxon>Bacillati</taxon>
        <taxon>Bacillota</taxon>
        <taxon>Clostridia</taxon>
        <taxon>Eubacteriales</taxon>
        <taxon>Clostridiaceae</taxon>
        <taxon>Clostridium</taxon>
    </lineage>
</organism>
<reference evidence="1 2" key="1">
    <citation type="journal article" date="2021" name="Int. J. Syst. Evol. Microbiol.">
        <title>Clostridium zeae sp. nov., isolated from corn silage.</title>
        <authorList>
            <person name="Kobayashi H."/>
            <person name="Tanizawa Y."/>
            <person name="Yagura M."/>
            <person name="Sakamoto M."/>
            <person name="Ohkuma M."/>
            <person name="Tohno M."/>
        </authorList>
    </citation>
    <scope>NUCLEOTIDE SEQUENCE [LARGE SCALE GENOMIC DNA]</scope>
    <source>
        <strain evidence="1 2">CSC2</strain>
    </source>
</reference>